<evidence type="ECO:0000313" key="1">
    <source>
        <dbReference type="EMBL" id="VDL87272.1"/>
    </source>
</evidence>
<keyword evidence="2" id="KW-1185">Reference proteome</keyword>
<evidence type="ECO:0000313" key="2">
    <source>
        <dbReference type="Proteomes" id="UP000275846"/>
    </source>
</evidence>
<reference evidence="1 2" key="2">
    <citation type="submission" date="2018-11" db="EMBL/GenBank/DDBJ databases">
        <authorList>
            <consortium name="Pathogen Informatics"/>
        </authorList>
    </citation>
    <scope>NUCLEOTIDE SEQUENCE [LARGE SCALE GENOMIC DNA]</scope>
    <source>
        <strain evidence="1 2">NST_G2</strain>
    </source>
</reference>
<accession>A0A183SAK8</accession>
<proteinExistence type="predicted"/>
<reference evidence="3" key="1">
    <citation type="submission" date="2016-06" db="UniProtKB">
        <authorList>
            <consortium name="WormBaseParasite"/>
        </authorList>
    </citation>
    <scope>IDENTIFICATION</scope>
</reference>
<name>A0A183SAK8_SCHSO</name>
<organism evidence="3">
    <name type="scientific">Schistocephalus solidus</name>
    <name type="common">Tapeworm</name>
    <dbReference type="NCBI Taxonomy" id="70667"/>
    <lineage>
        <taxon>Eukaryota</taxon>
        <taxon>Metazoa</taxon>
        <taxon>Spiralia</taxon>
        <taxon>Lophotrochozoa</taxon>
        <taxon>Platyhelminthes</taxon>
        <taxon>Cestoda</taxon>
        <taxon>Eucestoda</taxon>
        <taxon>Diphyllobothriidea</taxon>
        <taxon>Diphyllobothriidae</taxon>
        <taxon>Schistocephalus</taxon>
    </lineage>
</organism>
<dbReference type="EMBL" id="UYSU01002055">
    <property type="protein sequence ID" value="VDL87272.1"/>
    <property type="molecule type" value="Genomic_DNA"/>
</dbReference>
<dbReference type="Proteomes" id="UP000275846">
    <property type="component" value="Unassembled WGS sequence"/>
</dbReference>
<protein>
    <submittedName>
        <fullName evidence="3">Secreted protein</fullName>
    </submittedName>
</protein>
<gene>
    <name evidence="1" type="ORF">SSLN_LOCUS1256</name>
</gene>
<sequence>MIRPRKGVAASPYRAVLMGAAACQKSAVRAEVRLLLPVCFQAAELHRSEVGGVIGTAENKDTTVAGQTCSSWHVPLLPHIGQVEPSVGGHYSGS</sequence>
<dbReference type="AlphaFoldDB" id="A0A183SAK8"/>
<dbReference type="WBParaSite" id="SSLN_0000130501-mRNA-1">
    <property type="protein sequence ID" value="SSLN_0000130501-mRNA-1"/>
    <property type="gene ID" value="SSLN_0000130501"/>
</dbReference>
<evidence type="ECO:0000313" key="3">
    <source>
        <dbReference type="WBParaSite" id="SSLN_0000130501-mRNA-1"/>
    </source>
</evidence>